<accession>A0A0E9QZF4</accession>
<protein>
    <submittedName>
        <fullName evidence="1">Uncharacterized protein</fullName>
    </submittedName>
</protein>
<organism evidence="1">
    <name type="scientific">Anguilla anguilla</name>
    <name type="common">European freshwater eel</name>
    <name type="synonym">Muraena anguilla</name>
    <dbReference type="NCBI Taxonomy" id="7936"/>
    <lineage>
        <taxon>Eukaryota</taxon>
        <taxon>Metazoa</taxon>
        <taxon>Chordata</taxon>
        <taxon>Craniata</taxon>
        <taxon>Vertebrata</taxon>
        <taxon>Euteleostomi</taxon>
        <taxon>Actinopterygii</taxon>
        <taxon>Neopterygii</taxon>
        <taxon>Teleostei</taxon>
        <taxon>Anguilliformes</taxon>
        <taxon>Anguillidae</taxon>
        <taxon>Anguilla</taxon>
    </lineage>
</organism>
<evidence type="ECO:0000313" key="1">
    <source>
        <dbReference type="EMBL" id="JAH21468.1"/>
    </source>
</evidence>
<dbReference type="EMBL" id="GBXM01087109">
    <property type="protein sequence ID" value="JAH21468.1"/>
    <property type="molecule type" value="Transcribed_RNA"/>
</dbReference>
<dbReference type="AlphaFoldDB" id="A0A0E9QZF4"/>
<name>A0A0E9QZF4_ANGAN</name>
<sequence length="24" mass="2791">MQKKKSAVLSVVVLKVMRLFFPLK</sequence>
<proteinExistence type="predicted"/>
<reference evidence="1" key="2">
    <citation type="journal article" date="2015" name="Fish Shellfish Immunol.">
        <title>Early steps in the European eel (Anguilla anguilla)-Vibrio vulnificus interaction in the gills: Role of the RtxA13 toxin.</title>
        <authorList>
            <person name="Callol A."/>
            <person name="Pajuelo D."/>
            <person name="Ebbesson L."/>
            <person name="Teles M."/>
            <person name="MacKenzie S."/>
            <person name="Amaro C."/>
        </authorList>
    </citation>
    <scope>NUCLEOTIDE SEQUENCE</scope>
</reference>
<reference evidence="1" key="1">
    <citation type="submission" date="2014-11" db="EMBL/GenBank/DDBJ databases">
        <authorList>
            <person name="Amaro Gonzalez C."/>
        </authorList>
    </citation>
    <scope>NUCLEOTIDE SEQUENCE</scope>
</reference>